<comment type="cofactor">
    <cofactor evidence="2">
        <name>Zn(2+)</name>
        <dbReference type="ChEBI" id="CHEBI:29105"/>
    </cofactor>
</comment>
<keyword evidence="8" id="KW-0479">Metal-binding</keyword>
<dbReference type="PANTHER" id="PTHR11533:SF174">
    <property type="entry name" value="PUROMYCIN-SENSITIVE AMINOPEPTIDASE-RELATED"/>
    <property type="match status" value="1"/>
</dbReference>
<dbReference type="InterPro" id="IPR042097">
    <property type="entry name" value="Aminopeptidase_N-like_N_sf"/>
</dbReference>
<keyword evidence="11" id="KW-0482">Metalloprotease</keyword>
<dbReference type="RefSeq" id="WP_068396841.1">
    <property type="nucleotide sequence ID" value="NZ_CP014504.1"/>
</dbReference>
<dbReference type="Gene3D" id="2.60.40.1730">
    <property type="entry name" value="tricorn interacting facor f3 domain"/>
    <property type="match status" value="1"/>
</dbReference>
<dbReference type="PATRIC" id="fig|188932.3.peg.857"/>
<keyword evidence="12" id="KW-0732">Signal</keyword>
<dbReference type="EC" id="3.4.11.2" evidence="4"/>
<evidence type="ECO:0000256" key="2">
    <source>
        <dbReference type="ARBA" id="ARBA00001947"/>
    </source>
</evidence>
<dbReference type="Proteomes" id="UP000071561">
    <property type="component" value="Chromosome"/>
</dbReference>
<dbReference type="CDD" id="cd09602">
    <property type="entry name" value="M1_APN"/>
    <property type="match status" value="1"/>
</dbReference>
<dbReference type="GO" id="GO:0005615">
    <property type="term" value="C:extracellular space"/>
    <property type="evidence" value="ECO:0007669"/>
    <property type="project" value="TreeGrafter"/>
</dbReference>
<dbReference type="InterPro" id="IPR045357">
    <property type="entry name" value="Aminopeptidase_N-like_N"/>
</dbReference>
<dbReference type="GO" id="GO:0016285">
    <property type="term" value="F:alanyl aminopeptidase activity"/>
    <property type="evidence" value="ECO:0007669"/>
    <property type="project" value="UniProtKB-EC"/>
</dbReference>
<evidence type="ECO:0000259" key="13">
    <source>
        <dbReference type="Pfam" id="PF01433"/>
    </source>
</evidence>
<name>A0A127V907_9SPHI</name>
<dbReference type="GO" id="GO:0043171">
    <property type="term" value="P:peptide catabolic process"/>
    <property type="evidence" value="ECO:0007669"/>
    <property type="project" value="TreeGrafter"/>
</dbReference>
<dbReference type="PRINTS" id="PR00756">
    <property type="entry name" value="ALADIPTASE"/>
</dbReference>
<comment type="similarity">
    <text evidence="3">Belongs to the peptidase M1 family.</text>
</comment>
<evidence type="ECO:0000256" key="4">
    <source>
        <dbReference type="ARBA" id="ARBA00012564"/>
    </source>
</evidence>
<dbReference type="InterPro" id="IPR050344">
    <property type="entry name" value="Peptidase_M1_aminopeptidases"/>
</dbReference>
<dbReference type="PANTHER" id="PTHR11533">
    <property type="entry name" value="PROTEASE M1 ZINC METALLOPROTEASE"/>
    <property type="match status" value="1"/>
</dbReference>
<dbReference type="GO" id="GO:0070006">
    <property type="term" value="F:metalloaminopeptidase activity"/>
    <property type="evidence" value="ECO:0007669"/>
    <property type="project" value="TreeGrafter"/>
</dbReference>
<dbReference type="GO" id="GO:0005737">
    <property type="term" value="C:cytoplasm"/>
    <property type="evidence" value="ECO:0007669"/>
    <property type="project" value="TreeGrafter"/>
</dbReference>
<sequence precursor="true">MVLRYKILLLLVIVLTSCSSRKADPAVPVVENGVSRSLAIYRKSVLTAIHYTLEFDIPAEKTKSISAHEILNFKLGSARTPLQLDFKEDPAKISLLTINGKTVPVTYSKEHLILLPEFLKKGDNEVRILFRAGDGALNRNTDYLYTLFVPDRARTVFPCFDQPDLKAKYTLTLHLPKDWKAIANAELKDSVQKQERKTYHYKSSDLLSTYLFAFAAGNFQLGNSTVNTQQASFLYRETDAAKIKSSLPAIYAIHAASLKYLEDWTGIPYPFQKFGFVAIPDFQFGGMEHPGAIQYKAASLFLDAGATKDQLNARNNLIAHETAHMWFGDLVTMDWFSDVWMKEVFANFMADKSAEEADGKDNYALKFLIDHFPAAYAVDRTAGANPIRQPLDNLKDAGTLYGNIIYHKAPIMMQQLEKLMGKDKFQQGVREYLKKFANSNASWPDLIHILDSHTAVDLEKWNKIWVNESGRPVIDYKITYQGNKVSNLMVMQQAESGAQREWPQNFEVTLFYPHAVKVINADLVGAQLDLKEAVGLDKPLFILFNSAGDGYGQWPVDPLVQQYLFSLEMPLHRSVAYISLYEQMLSGKNIRPADLLTLFSQGLAKEGEELNIRLLSNYISTIYWQFSGVKERQLLSVGLENKLWDAMLQQKSSNNKKQLFKAYQDIFLSQVARNKLYQVWKSQKAPAGITLSEDDYTSLALSLAVRDDADSSILPAQESRITNPDRKKRFEFMMPAVSAKKSVRDDFFDSLKYPANRAKESNVLAALYYLHHPLRQQFSVVYLERSLELLAEIQATGDIFFPQSWLQATFGNYQSSEAAAIVRDFLKNHPNYSPRLKAKILQATDNLVRAERLSSRRSK</sequence>
<evidence type="ECO:0000256" key="12">
    <source>
        <dbReference type="SAM" id="SignalP"/>
    </source>
</evidence>
<dbReference type="InterPro" id="IPR014782">
    <property type="entry name" value="Peptidase_M1_dom"/>
</dbReference>
<dbReference type="Gene3D" id="1.10.390.10">
    <property type="entry name" value="Neutral Protease Domain 2"/>
    <property type="match status" value="1"/>
</dbReference>
<feature type="chain" id="PRO_5007280239" description="Aminopeptidase N" evidence="12">
    <location>
        <begin position="24"/>
        <end position="859"/>
    </location>
</feature>
<dbReference type="SUPFAM" id="SSF55486">
    <property type="entry name" value="Metalloproteases ('zincins'), catalytic domain"/>
    <property type="match status" value="1"/>
</dbReference>
<dbReference type="InterPro" id="IPR027268">
    <property type="entry name" value="Peptidase_M4/M1_CTD_sf"/>
</dbReference>
<dbReference type="GO" id="GO:0016020">
    <property type="term" value="C:membrane"/>
    <property type="evidence" value="ECO:0007669"/>
    <property type="project" value="TreeGrafter"/>
</dbReference>
<dbReference type="PROSITE" id="PS51257">
    <property type="entry name" value="PROKAR_LIPOPROTEIN"/>
    <property type="match status" value="1"/>
</dbReference>
<evidence type="ECO:0000256" key="11">
    <source>
        <dbReference type="ARBA" id="ARBA00023049"/>
    </source>
</evidence>
<evidence type="ECO:0000256" key="10">
    <source>
        <dbReference type="ARBA" id="ARBA00022833"/>
    </source>
</evidence>
<dbReference type="GO" id="GO:0006508">
    <property type="term" value="P:proteolysis"/>
    <property type="evidence" value="ECO:0007669"/>
    <property type="project" value="UniProtKB-KW"/>
</dbReference>
<protein>
    <recommendedName>
        <fullName evidence="5">Aminopeptidase N</fullName>
        <ecNumber evidence="4">3.4.11.2</ecNumber>
    </recommendedName>
</protein>
<dbReference type="OrthoDB" id="100605at2"/>
<evidence type="ECO:0000256" key="8">
    <source>
        <dbReference type="ARBA" id="ARBA00022723"/>
    </source>
</evidence>
<dbReference type="SUPFAM" id="SSF63737">
    <property type="entry name" value="Leukotriene A4 hydrolase N-terminal domain"/>
    <property type="match status" value="1"/>
</dbReference>
<dbReference type="EMBL" id="CP014504">
    <property type="protein sequence ID" value="AMP97774.1"/>
    <property type="molecule type" value="Genomic_DNA"/>
</dbReference>
<keyword evidence="10" id="KW-0862">Zinc</keyword>
<evidence type="ECO:0000256" key="7">
    <source>
        <dbReference type="ARBA" id="ARBA00022670"/>
    </source>
</evidence>
<organism evidence="15 16">
    <name type="scientific">Pedobacter cryoconitis</name>
    <dbReference type="NCBI Taxonomy" id="188932"/>
    <lineage>
        <taxon>Bacteria</taxon>
        <taxon>Pseudomonadati</taxon>
        <taxon>Bacteroidota</taxon>
        <taxon>Sphingobacteriia</taxon>
        <taxon>Sphingobacteriales</taxon>
        <taxon>Sphingobacteriaceae</taxon>
        <taxon>Pedobacter</taxon>
    </lineage>
</organism>
<feature type="domain" description="Aminopeptidase N-like N-terminal" evidence="14">
    <location>
        <begin position="77"/>
        <end position="211"/>
    </location>
</feature>
<feature type="domain" description="Peptidase M1 membrane alanine aminopeptidase" evidence="13">
    <location>
        <begin position="255"/>
        <end position="458"/>
    </location>
</feature>
<dbReference type="GO" id="GO:0008270">
    <property type="term" value="F:zinc ion binding"/>
    <property type="evidence" value="ECO:0007669"/>
    <property type="project" value="InterPro"/>
</dbReference>
<dbReference type="Pfam" id="PF17900">
    <property type="entry name" value="Peptidase_M1_N"/>
    <property type="match status" value="1"/>
</dbReference>
<keyword evidence="16" id="KW-1185">Reference proteome</keyword>
<keyword evidence="6" id="KW-0031">Aminopeptidase</keyword>
<evidence type="ECO:0000313" key="15">
    <source>
        <dbReference type="EMBL" id="AMP97774.1"/>
    </source>
</evidence>
<evidence type="ECO:0000256" key="3">
    <source>
        <dbReference type="ARBA" id="ARBA00010136"/>
    </source>
</evidence>
<dbReference type="Pfam" id="PF01433">
    <property type="entry name" value="Peptidase_M1"/>
    <property type="match status" value="1"/>
</dbReference>
<proteinExistence type="inferred from homology"/>
<evidence type="ECO:0000313" key="16">
    <source>
        <dbReference type="Proteomes" id="UP000071561"/>
    </source>
</evidence>
<evidence type="ECO:0000259" key="14">
    <source>
        <dbReference type="Pfam" id="PF17900"/>
    </source>
</evidence>
<dbReference type="AlphaFoldDB" id="A0A127V907"/>
<dbReference type="GO" id="GO:0042277">
    <property type="term" value="F:peptide binding"/>
    <property type="evidence" value="ECO:0007669"/>
    <property type="project" value="TreeGrafter"/>
</dbReference>
<keyword evidence="7" id="KW-0645">Protease</keyword>
<evidence type="ECO:0000256" key="9">
    <source>
        <dbReference type="ARBA" id="ARBA00022801"/>
    </source>
</evidence>
<evidence type="ECO:0000256" key="5">
    <source>
        <dbReference type="ARBA" id="ARBA00015611"/>
    </source>
</evidence>
<accession>A0A127V907</accession>
<dbReference type="KEGG" id="pcm:AY601_0833"/>
<gene>
    <name evidence="15" type="ORF">AY601_0833</name>
</gene>
<reference evidence="15 16" key="1">
    <citation type="submission" date="2016-03" db="EMBL/GenBank/DDBJ databases">
        <title>Complete genome sequence of Pedobacter cryoconitis PAMC 27485.</title>
        <authorList>
            <person name="Lee J."/>
            <person name="Kim O.-S."/>
        </authorList>
    </citation>
    <scope>NUCLEOTIDE SEQUENCE [LARGE SCALE GENOMIC DNA]</scope>
    <source>
        <strain evidence="15 16">PAMC 27485</strain>
    </source>
</reference>
<feature type="signal peptide" evidence="12">
    <location>
        <begin position="1"/>
        <end position="23"/>
    </location>
</feature>
<evidence type="ECO:0000256" key="1">
    <source>
        <dbReference type="ARBA" id="ARBA00000098"/>
    </source>
</evidence>
<evidence type="ECO:0000256" key="6">
    <source>
        <dbReference type="ARBA" id="ARBA00022438"/>
    </source>
</evidence>
<comment type="catalytic activity">
    <reaction evidence="1">
        <text>Release of an N-terminal amino acid, Xaa-|-Yaa- from a peptide, amide or arylamide. Xaa is preferably Ala, but may be most amino acids including Pro (slow action). When a terminal hydrophobic residue is followed by a prolyl residue, the two may be released as an intact Xaa-Pro dipeptide.</text>
        <dbReference type="EC" id="3.4.11.2"/>
    </reaction>
</comment>
<dbReference type="InterPro" id="IPR001930">
    <property type="entry name" value="Peptidase_M1"/>
</dbReference>
<keyword evidence="9" id="KW-0378">Hydrolase</keyword>